<dbReference type="RefSeq" id="WP_056989275.1">
    <property type="nucleotide sequence ID" value="NZ_AYZJ01000024.1"/>
</dbReference>
<dbReference type="STRING" id="1423730.FC75_GL001328"/>
<feature type="region of interest" description="Disordered" evidence="1">
    <location>
        <begin position="43"/>
        <end position="80"/>
    </location>
</feature>
<accession>A0A0R2F982</accession>
<keyword evidence="4" id="KW-1185">Reference proteome</keyword>
<proteinExistence type="predicted"/>
<dbReference type="PROSITE" id="PS50194">
    <property type="entry name" value="FILAMIN_REPEAT"/>
    <property type="match status" value="1"/>
</dbReference>
<feature type="compositionally biased region" description="Gly residues" evidence="1">
    <location>
        <begin position="162"/>
        <end position="178"/>
    </location>
</feature>
<dbReference type="Gene3D" id="2.60.40.10">
    <property type="entry name" value="Immunoglobulins"/>
    <property type="match status" value="4"/>
</dbReference>
<dbReference type="EMBL" id="AYZJ01000024">
    <property type="protein sequence ID" value="KRN24150.1"/>
    <property type="molecule type" value="Genomic_DNA"/>
</dbReference>
<dbReference type="InterPro" id="IPR017868">
    <property type="entry name" value="Filamin/ABP280_repeat-like"/>
</dbReference>
<comment type="caution">
    <text evidence="3">The sequence shown here is derived from an EMBL/GenBank/DDBJ whole genome shotgun (WGS) entry which is preliminary data.</text>
</comment>
<gene>
    <name evidence="3" type="ORF">FC75_GL001328</name>
</gene>
<dbReference type="InterPro" id="IPR035986">
    <property type="entry name" value="PKD_dom_sf"/>
</dbReference>
<evidence type="ECO:0000313" key="3">
    <source>
        <dbReference type="EMBL" id="KRN24150.1"/>
    </source>
</evidence>
<reference evidence="3 4" key="1">
    <citation type="journal article" date="2015" name="Genome Announc.">
        <title>Expanding the biotechnology potential of lactobacilli through comparative genomics of 213 strains and associated genera.</title>
        <authorList>
            <person name="Sun Z."/>
            <person name="Harris H.M."/>
            <person name="McCann A."/>
            <person name="Guo C."/>
            <person name="Argimon S."/>
            <person name="Zhang W."/>
            <person name="Yang X."/>
            <person name="Jeffery I.B."/>
            <person name="Cooney J.C."/>
            <person name="Kagawa T.F."/>
            <person name="Liu W."/>
            <person name="Song Y."/>
            <person name="Salvetti E."/>
            <person name="Wrobel A."/>
            <person name="Rasinkangas P."/>
            <person name="Parkhill J."/>
            <person name="Rea M.C."/>
            <person name="O'Sullivan O."/>
            <person name="Ritari J."/>
            <person name="Douillard F.P."/>
            <person name="Paul Ross R."/>
            <person name="Yang R."/>
            <person name="Briner A.E."/>
            <person name="Felis G.E."/>
            <person name="de Vos W.M."/>
            <person name="Barrangou R."/>
            <person name="Klaenhammer T.R."/>
            <person name="Caufield P.W."/>
            <person name="Cui Y."/>
            <person name="Zhang H."/>
            <person name="O'Toole P.W."/>
        </authorList>
    </citation>
    <scope>NUCLEOTIDE SEQUENCE [LARGE SCALE GENOMIC DNA]</scope>
    <source>
        <strain evidence="3 4">DSM 22697</strain>
    </source>
</reference>
<dbReference type="Pfam" id="PF16403">
    <property type="entry name" value="Bact_surface_Ig-like"/>
    <property type="match status" value="4"/>
</dbReference>
<evidence type="ECO:0000256" key="1">
    <source>
        <dbReference type="SAM" id="MobiDB-lite"/>
    </source>
</evidence>
<dbReference type="PATRIC" id="fig|1423730.4.peg.1393"/>
<dbReference type="AlphaFoldDB" id="A0A0R2F982"/>
<organism evidence="3 4">
    <name type="scientific">Lacticaseibacillus camelliae DSM 22697 = JCM 13995</name>
    <dbReference type="NCBI Taxonomy" id="1423730"/>
    <lineage>
        <taxon>Bacteria</taxon>
        <taxon>Bacillati</taxon>
        <taxon>Bacillota</taxon>
        <taxon>Bacilli</taxon>
        <taxon>Lactobacillales</taxon>
        <taxon>Lactobacillaceae</taxon>
        <taxon>Lacticaseibacillus</taxon>
    </lineage>
</organism>
<dbReference type="InterPro" id="IPR032179">
    <property type="entry name" value="Cry22Aa_Ig-like"/>
</dbReference>
<feature type="region of interest" description="Disordered" evidence="1">
    <location>
        <begin position="128"/>
        <end position="191"/>
    </location>
</feature>
<feature type="domain" description="Pesticidal crystal protein Cry22Aa Ig-like" evidence="2">
    <location>
        <begin position="191"/>
        <end position="261"/>
    </location>
</feature>
<name>A0A0R2F982_9LACO</name>
<dbReference type="SUPFAM" id="SSF49299">
    <property type="entry name" value="PKD domain"/>
    <property type="match status" value="1"/>
</dbReference>
<sequence length="500" mass="51851">MAQEPEQEKKGSRKILAAVLISAAVLGGGGYGIYQAVAGPAQQTEKTAKPATKKKQDTVKSVIKEAAGSDSQSNKDDSAKSVIQDAFPTLLENDEGNGVAGVLLDNGVQKLADNLNSDQTKGLVALATDATKPTPEPIEPATPEVLPGGDSGTSGNQPGTLPGDGGQTGGGTDGGGSDSGVTTPDQAPSISAPATMTVHKGQESVNFRLGVTASDPEDGDLTNAIGYTTTLDKNTPGTYTVTYSVTDSEGHTVSVTREITVINDKPSIVFLNDNPVEVGTTFDALKDVHAADFQDGDVTGKVTAEGKVDTTTPGQYELTYFVTDSDGQTVTKQRTVTVYADKPVIDTTDQNTSIAINTNFDALQGVKATSKYGESDLKVDGSVDTSKPGENKLTYTATDKFGQTTTKTVTINVTADKPSLDVAKVQTTLKVGDQFDALVNVTTTSPYGEARVTVDGSVDTAVAGDYKLTYTATDKFGQTTTKEVTVTVAADDSADVTEEE</sequence>
<feature type="domain" description="Pesticidal crystal protein Cry22Aa Ig-like" evidence="2">
    <location>
        <begin position="426"/>
        <end position="488"/>
    </location>
</feature>
<feature type="domain" description="Pesticidal crystal protein Cry22Aa Ig-like" evidence="2">
    <location>
        <begin position="275"/>
        <end position="338"/>
    </location>
</feature>
<evidence type="ECO:0000259" key="2">
    <source>
        <dbReference type="Pfam" id="PF16403"/>
    </source>
</evidence>
<evidence type="ECO:0000313" key="4">
    <source>
        <dbReference type="Proteomes" id="UP000050865"/>
    </source>
</evidence>
<feature type="domain" description="Pesticidal crystal protein Cry22Aa Ig-like" evidence="2">
    <location>
        <begin position="349"/>
        <end position="413"/>
    </location>
</feature>
<dbReference type="Proteomes" id="UP000050865">
    <property type="component" value="Unassembled WGS sequence"/>
</dbReference>
<dbReference type="InterPro" id="IPR013783">
    <property type="entry name" value="Ig-like_fold"/>
</dbReference>
<protein>
    <recommendedName>
        <fullName evidence="2">Pesticidal crystal protein Cry22Aa Ig-like domain-containing protein</fullName>
    </recommendedName>
</protein>